<dbReference type="EMBL" id="JAXCLA010000003">
    <property type="protein sequence ID" value="MDY0744838.1"/>
    <property type="molecule type" value="Genomic_DNA"/>
</dbReference>
<gene>
    <name evidence="1" type="ORF">SNE35_09990</name>
</gene>
<dbReference type="InterPro" id="IPR011200">
    <property type="entry name" value="UCP012608"/>
</dbReference>
<dbReference type="RefSeq" id="WP_320422748.1">
    <property type="nucleotide sequence ID" value="NZ_JAXCLA010000003.1"/>
</dbReference>
<name>A0ABU5DEZ0_9BURK</name>
<reference evidence="1 2" key="1">
    <citation type="submission" date="2023-11" db="EMBL/GenBank/DDBJ databases">
        <title>Paucibacter sp. nov., isolated from fresh soil in Korea.</title>
        <authorList>
            <person name="Le N.T.T."/>
        </authorList>
    </citation>
    <scope>NUCLEOTIDE SEQUENCE [LARGE SCALE GENOMIC DNA]</scope>
    <source>
        <strain evidence="1 2">R3-3</strain>
    </source>
</reference>
<protein>
    <submittedName>
        <fullName evidence="1">DUF2332 domain-containing protein</fullName>
    </submittedName>
</protein>
<accession>A0ABU5DEZ0</accession>
<evidence type="ECO:0000313" key="1">
    <source>
        <dbReference type="EMBL" id="MDY0744838.1"/>
    </source>
</evidence>
<proteinExistence type="predicted"/>
<dbReference type="Proteomes" id="UP001285263">
    <property type="component" value="Unassembled WGS sequence"/>
</dbReference>
<keyword evidence="2" id="KW-1185">Reference proteome</keyword>
<comment type="caution">
    <text evidence="1">The sequence shown here is derived from an EMBL/GenBank/DDBJ whole genome shotgun (WGS) entry which is preliminary data.</text>
</comment>
<dbReference type="Pfam" id="PF10094">
    <property type="entry name" value="DUF2332"/>
    <property type="match status" value="1"/>
</dbReference>
<sequence length="352" mass="38376">MNDIASAFRRFADIDGTQDPLYVAICRTVADSPALLALMDEAPPTQRKPNLLLAALHDRVLAGADHPLRDYYPSAGGTRMPDAELPALLADFAAVESAVLVEHLRHGSTQTNETGRCAVLWLALQQIARIGGRQDLALLDFGCSAGLNLAVDQYRYDYGSFQCGAAGAPVAIACRWLGDAPPPAEGDWRLAARRGIDPAPIDVNDEAAVRWLRACLWPHDRERAARLDAAVALARRGHFDVRRADDCIAQIEPWLDSLPPGVQPVLFNSWVLYYFDAASLVRLRAVVGRLARERGLVWLGAEGPGVRPSGLALPPLAPGAEASTLWTLEMQDREPTALAWSHPHGRWVQWVA</sequence>
<evidence type="ECO:0000313" key="2">
    <source>
        <dbReference type="Proteomes" id="UP001285263"/>
    </source>
</evidence>
<organism evidence="1 2">
    <name type="scientific">Roseateles agri</name>
    <dbReference type="NCBI Taxonomy" id="3098619"/>
    <lineage>
        <taxon>Bacteria</taxon>
        <taxon>Pseudomonadati</taxon>
        <taxon>Pseudomonadota</taxon>
        <taxon>Betaproteobacteria</taxon>
        <taxon>Burkholderiales</taxon>
        <taxon>Sphaerotilaceae</taxon>
        <taxon>Roseateles</taxon>
    </lineage>
</organism>